<sequence length="464" mass="53306">MATAYRIQIDPSRIGLLGYKHNKAAAAKLSELLQKDLDGHHVFFLARGYHNHVRANLATHCTPQSFNSRATPEQLQAAFDRDAELQIDRFKLNDGVLEDLRRDWAANAPKYLGDAKYYTDFLRYFQEEVEAKGWKNTLVEYLLSGEESTHDMYRRSWGSFAHSFIQLMYGIEWDQPAIIAQGLAQAAIHDTYVGDFLEKVEKAEASNPPSRRLNTSELYEQVHSDPEFVNSVRNGNPNKILDSIEVLCPDEGVNYLAQVKADPNNLAEGIAENIHTAAYMVSACIFHPPDYPRFDFFLIHHLTIGPFLLLIQDAAWVPDSVKLRTLEWKARFDILHYVVRWAPPLQLDSISSYKPKDTTLVNNLEELLPRFINMPDDGHVVKTARALVLARHVSQDYLDRPWIRIKDDKTWLNAQYLLLDSTWEHPDYPWVRTAGWDEAWKDSGLPETILTEHHKAKTLFQAPV</sequence>
<proteinExistence type="predicted"/>
<dbReference type="InterPro" id="IPR025337">
    <property type="entry name" value="Questin_oxidase-like"/>
</dbReference>
<reference evidence="2 3" key="1">
    <citation type="submission" date="2017-02" db="EMBL/GenBank/DDBJ databases">
        <title>Genomes of Trichoderma spp. with biocontrol activity.</title>
        <authorList>
            <person name="Gardiner D."/>
            <person name="Kazan K."/>
            <person name="Vos C."/>
            <person name="Harvey P."/>
        </authorList>
    </citation>
    <scope>NUCLEOTIDE SEQUENCE [LARGE SCALE GENOMIC DNA]</scope>
    <source>
        <strain evidence="2 3">Tr1</strain>
    </source>
</reference>
<organism evidence="2 3">
    <name type="scientific">Trichoderma harzianum</name>
    <name type="common">Hypocrea lixii</name>
    <dbReference type="NCBI Taxonomy" id="5544"/>
    <lineage>
        <taxon>Eukaryota</taxon>
        <taxon>Fungi</taxon>
        <taxon>Dikarya</taxon>
        <taxon>Ascomycota</taxon>
        <taxon>Pezizomycotina</taxon>
        <taxon>Sordariomycetes</taxon>
        <taxon>Hypocreomycetidae</taxon>
        <taxon>Hypocreales</taxon>
        <taxon>Hypocreaceae</taxon>
        <taxon>Trichoderma</taxon>
    </lineage>
</organism>
<dbReference type="Proteomes" id="UP000236290">
    <property type="component" value="Unassembled WGS sequence"/>
</dbReference>
<evidence type="ECO:0000256" key="1">
    <source>
        <dbReference type="ARBA" id="ARBA00023002"/>
    </source>
</evidence>
<protein>
    <recommendedName>
        <fullName evidence="4">HypA protein</fullName>
    </recommendedName>
</protein>
<dbReference type="PANTHER" id="PTHR35870">
    <property type="entry name" value="PROTEIN, PUTATIVE (AFU_ORTHOLOGUE AFUA_5G03330)-RELATED"/>
    <property type="match status" value="1"/>
</dbReference>
<name>A0A2K0U9H4_TRIHA</name>
<evidence type="ECO:0000313" key="2">
    <source>
        <dbReference type="EMBL" id="PNP54429.1"/>
    </source>
</evidence>
<dbReference type="GO" id="GO:0016491">
    <property type="term" value="F:oxidoreductase activity"/>
    <property type="evidence" value="ECO:0007669"/>
    <property type="project" value="UniProtKB-KW"/>
</dbReference>
<accession>A0A2K0U9H4</accession>
<evidence type="ECO:0000313" key="3">
    <source>
        <dbReference type="Proteomes" id="UP000236290"/>
    </source>
</evidence>
<gene>
    <name evidence="2" type="ORF">THARTR1_04986</name>
</gene>
<evidence type="ECO:0008006" key="4">
    <source>
        <dbReference type="Google" id="ProtNLM"/>
    </source>
</evidence>
<dbReference type="Pfam" id="PF14027">
    <property type="entry name" value="Questin_oxidase"/>
    <property type="match status" value="1"/>
</dbReference>
<keyword evidence="1" id="KW-0560">Oxidoreductase</keyword>
<dbReference type="EMBL" id="MTYI01000059">
    <property type="protein sequence ID" value="PNP54429.1"/>
    <property type="molecule type" value="Genomic_DNA"/>
</dbReference>
<comment type="caution">
    <text evidence="2">The sequence shown here is derived from an EMBL/GenBank/DDBJ whole genome shotgun (WGS) entry which is preliminary data.</text>
</comment>
<dbReference type="AlphaFoldDB" id="A0A2K0U9H4"/>
<dbReference type="PANTHER" id="PTHR35870:SF1">
    <property type="entry name" value="PROTEIN, PUTATIVE (AFU_ORTHOLOGUE AFUA_5G03330)-RELATED"/>
    <property type="match status" value="1"/>
</dbReference>
<dbReference type="OrthoDB" id="10004862at2759"/>